<keyword evidence="1" id="KW-0812">Transmembrane</keyword>
<keyword evidence="1" id="KW-0472">Membrane</keyword>
<evidence type="ECO:0000313" key="3">
    <source>
        <dbReference type="Proteomes" id="UP001241747"/>
    </source>
</evidence>
<feature type="transmembrane region" description="Helical" evidence="1">
    <location>
        <begin position="363"/>
        <end position="383"/>
    </location>
</feature>
<evidence type="ECO:0000256" key="1">
    <source>
        <dbReference type="SAM" id="Phobius"/>
    </source>
</evidence>
<dbReference type="PRINTS" id="PR00702">
    <property type="entry name" value="ACRIFLAVINRP"/>
</dbReference>
<dbReference type="Gene3D" id="3.30.70.1320">
    <property type="entry name" value="Multidrug efflux transporter AcrB pore domain like"/>
    <property type="match status" value="1"/>
</dbReference>
<dbReference type="Proteomes" id="UP001241747">
    <property type="component" value="Unassembled WGS sequence"/>
</dbReference>
<reference evidence="2 3" key="1">
    <citation type="submission" date="2023-07" db="EMBL/GenBank/DDBJ databases">
        <title>Genomic Encyclopedia of Type Strains, Phase IV (KMG-IV): sequencing the most valuable type-strain genomes for metagenomic binning, comparative biology and taxonomic classification.</title>
        <authorList>
            <person name="Goeker M."/>
        </authorList>
    </citation>
    <scope>NUCLEOTIDE SEQUENCE [LARGE SCALE GENOMIC DNA]</scope>
    <source>
        <strain evidence="2 3">DSM 3770</strain>
    </source>
</reference>
<dbReference type="InterPro" id="IPR027463">
    <property type="entry name" value="AcrB_DN_DC_subdom"/>
</dbReference>
<keyword evidence="3" id="KW-1185">Reference proteome</keyword>
<dbReference type="Gene3D" id="1.20.1640.10">
    <property type="entry name" value="Multidrug efflux transporter AcrB transmembrane domain"/>
    <property type="match status" value="2"/>
</dbReference>
<proteinExistence type="predicted"/>
<feature type="transmembrane region" description="Helical" evidence="1">
    <location>
        <begin position="341"/>
        <end position="358"/>
    </location>
</feature>
<name>A0ABU0LE45_XANAG</name>
<dbReference type="Gene3D" id="3.30.2090.10">
    <property type="entry name" value="Multidrug efflux transporter AcrB TolC docking domain, DN and DC subdomains"/>
    <property type="match status" value="2"/>
</dbReference>
<dbReference type="SUPFAM" id="SSF82693">
    <property type="entry name" value="Multidrug efflux transporter AcrB pore domain, PN1, PN2, PC1 and PC2 subdomains"/>
    <property type="match status" value="2"/>
</dbReference>
<dbReference type="SUPFAM" id="SSF82714">
    <property type="entry name" value="Multidrug efflux transporter AcrB TolC docking domain, DN and DC subdomains"/>
    <property type="match status" value="2"/>
</dbReference>
<dbReference type="Pfam" id="PF00873">
    <property type="entry name" value="ACR_tran"/>
    <property type="match status" value="1"/>
</dbReference>
<feature type="transmembrane region" description="Helical" evidence="1">
    <location>
        <begin position="985"/>
        <end position="1009"/>
    </location>
</feature>
<accession>A0ABU0LE45</accession>
<sequence length="1030" mass="110525">MKGFNLSAWALKHRSVILYLMAIAVVAGAMAFKGLGRAEDPTFVIKTMVVQANWPGATIEETFSQVAERLERKLQDVPKLDYLESYTRAGATTIFVHLKGSATAAEVPDLWYHVRKSVGDIRHTLPQGIVGPFFNDEFGDTFGIIYGFTADGFTQRELRDHVEDIRSELLHVPDVSKIEILGAQDERIFLEFSMRELASLGIDRSAVLAALQRQNIVQPAGEIQTSAENMSVRVSGAFGSEADIANVNFVVQGRLIRLADIATIRRGFADPPQPMFRVNGKPAIGLAIAMRDGGDILAMGRAIDARMNRLIANLPIGIEAHLVADQAVTVNTAIAEFMESLWQAIAIILVVSFIALGVRAGAIVALAIPLTLAVVFALMQLAHIDMQRISLGALIIALALMVDDAMTTTDATLTRLAAGDDKATAASYAFKAYAAAMLAGTLVTVAGFVPVGFAASSAGEYTFTLFAVVTIALLVSWIVAVLFTPLMQVAILKAPPKESVPDPDAPPKGVLGLYRAFLVLCLKMRWATVAVTLGLFVLSVLALPLIPRQFFPSSDRPELLVDLASPQNASIYASETVAEAFDTVLGGDPDVARWSTYVGRGAIRFYLPLDVQLPNDFFAQTVIVARDVAARDRLRKKLEKVLAEDFPQLVSRIAPLELGPPVGWPVQYRVSGPNIEKVRAIAFDLAAAVASNPDAVKVNYDWIEPARQVRIAVNQDEARLLGLSTAQLAHVLNTVLNGAPVTQVRDDIYLVNVVARATDEERVSLDTLASLQVPLPSGRTVPLSQIASFQFDQEYPVIWRRDRVPTLTVQADVKPGVLPETVVEALGSKIEALRKTLPPGYAIAVGGTVEESAASLASVMAVVPVMLLIMFTVLMFELKSFQRLVIVLSVAPLGLIGVVGALLLSGRPLGFVAILGVLALIGMITKNAVILIGQIEADRAAGKRVWDAVIAASSARFRPIMLTAVSTVLGMIPIAPTVFWGPMAFAIMGGLLVGTLLTLIFLPALYVAWFGPDTPPEPAAQAQAGQALAA</sequence>
<dbReference type="InterPro" id="IPR001036">
    <property type="entry name" value="Acrflvin-R"/>
</dbReference>
<feature type="transmembrane region" description="Helical" evidence="1">
    <location>
        <begin position="910"/>
        <end position="933"/>
    </location>
</feature>
<dbReference type="PANTHER" id="PTHR32063:SF64">
    <property type="entry name" value="ACRB_ACRD_ACRF FAMILY PROTEIN"/>
    <property type="match status" value="1"/>
</dbReference>
<feature type="transmembrane region" description="Helical" evidence="1">
    <location>
        <begin position="883"/>
        <end position="904"/>
    </location>
</feature>
<keyword evidence="1" id="KW-1133">Transmembrane helix</keyword>
<feature type="transmembrane region" description="Helical" evidence="1">
    <location>
        <begin position="526"/>
        <end position="546"/>
    </location>
</feature>
<gene>
    <name evidence="2" type="ORF">QOZ94_002175</name>
</gene>
<dbReference type="PANTHER" id="PTHR32063">
    <property type="match status" value="1"/>
</dbReference>
<dbReference type="Gene3D" id="3.30.70.1430">
    <property type="entry name" value="Multidrug efflux transporter AcrB pore domain"/>
    <property type="match status" value="2"/>
</dbReference>
<feature type="transmembrane region" description="Helical" evidence="1">
    <location>
        <begin position="856"/>
        <end position="876"/>
    </location>
</feature>
<feature type="transmembrane region" description="Helical" evidence="1">
    <location>
        <begin position="461"/>
        <end position="483"/>
    </location>
</feature>
<comment type="caution">
    <text evidence="2">The sequence shown here is derived from an EMBL/GenBank/DDBJ whole genome shotgun (WGS) entry which is preliminary data.</text>
</comment>
<protein>
    <submittedName>
        <fullName evidence="2">Multidrug efflux pump subunit AcrB</fullName>
    </submittedName>
</protein>
<dbReference type="SUPFAM" id="SSF82866">
    <property type="entry name" value="Multidrug efflux transporter AcrB transmembrane domain"/>
    <property type="match status" value="2"/>
</dbReference>
<organism evidence="2 3">
    <name type="scientific">Xanthobacter agilis</name>
    <dbReference type="NCBI Taxonomy" id="47492"/>
    <lineage>
        <taxon>Bacteria</taxon>
        <taxon>Pseudomonadati</taxon>
        <taxon>Pseudomonadota</taxon>
        <taxon>Alphaproteobacteria</taxon>
        <taxon>Hyphomicrobiales</taxon>
        <taxon>Xanthobacteraceae</taxon>
        <taxon>Xanthobacter</taxon>
    </lineage>
</organism>
<feature type="transmembrane region" description="Helical" evidence="1">
    <location>
        <begin position="960"/>
        <end position="979"/>
    </location>
</feature>
<evidence type="ECO:0000313" key="2">
    <source>
        <dbReference type="EMBL" id="MDQ0505379.1"/>
    </source>
</evidence>
<feature type="transmembrane region" description="Helical" evidence="1">
    <location>
        <begin position="389"/>
        <end position="406"/>
    </location>
</feature>
<dbReference type="EMBL" id="JAUSVY010000004">
    <property type="protein sequence ID" value="MDQ0505379.1"/>
    <property type="molecule type" value="Genomic_DNA"/>
</dbReference>
<feature type="transmembrane region" description="Helical" evidence="1">
    <location>
        <begin position="432"/>
        <end position="455"/>
    </location>
</feature>
<dbReference type="Gene3D" id="3.30.70.1440">
    <property type="entry name" value="Multidrug efflux transporter AcrB pore domain"/>
    <property type="match status" value="1"/>
</dbReference>
<dbReference type="RefSeq" id="WP_307500186.1">
    <property type="nucleotide sequence ID" value="NZ_JABWGX010000004.1"/>
</dbReference>